<feature type="transmembrane region" description="Helical" evidence="1">
    <location>
        <begin position="141"/>
        <end position="161"/>
    </location>
</feature>
<dbReference type="Proteomes" id="UP000054097">
    <property type="component" value="Unassembled WGS sequence"/>
</dbReference>
<feature type="transmembrane region" description="Helical" evidence="1">
    <location>
        <begin position="191"/>
        <end position="209"/>
    </location>
</feature>
<dbReference type="GO" id="GO:0005886">
    <property type="term" value="C:plasma membrane"/>
    <property type="evidence" value="ECO:0007669"/>
    <property type="project" value="InterPro"/>
</dbReference>
<keyword evidence="3" id="KW-1185">Reference proteome</keyword>
<evidence type="ECO:0000313" key="3">
    <source>
        <dbReference type="Proteomes" id="UP000054097"/>
    </source>
</evidence>
<dbReference type="EMBL" id="KN824571">
    <property type="protein sequence ID" value="KIM19695.1"/>
    <property type="molecule type" value="Genomic_DNA"/>
</dbReference>
<feature type="transmembrane region" description="Helical" evidence="1">
    <location>
        <begin position="114"/>
        <end position="134"/>
    </location>
</feature>
<sequence>MNVSNLGTALQAGTEYSSTGLYNSENRSIGVNEGLHTIYSWGLYSVCGYTSNATWDSGGACTTSSIAHSFGPFDAILQDVPLQYGNVVAWLILNAGRTTKFTNSGYFEALTQTAYYFILIATVFTWIALGMCIWKTTATLLFTNLFLISSAISCLISSRIWSAVISEARNINDIRIAQGTSIGIVIEQGNALNILWAAFTLMVVALLPYQISWRTYRR</sequence>
<accession>A0A0C3A4W0</accession>
<proteinExistence type="predicted"/>
<dbReference type="HOGENOM" id="CLU_094315_0_0_1"/>
<reference evidence="2 3" key="1">
    <citation type="submission" date="2014-04" db="EMBL/GenBank/DDBJ databases">
        <authorList>
            <consortium name="DOE Joint Genome Institute"/>
            <person name="Kuo A."/>
            <person name="Zuccaro A."/>
            <person name="Kohler A."/>
            <person name="Nagy L.G."/>
            <person name="Floudas D."/>
            <person name="Copeland A."/>
            <person name="Barry K.W."/>
            <person name="Cichocki N."/>
            <person name="Veneault-Fourrey C."/>
            <person name="LaButti K."/>
            <person name="Lindquist E.A."/>
            <person name="Lipzen A."/>
            <person name="Lundell T."/>
            <person name="Morin E."/>
            <person name="Murat C."/>
            <person name="Sun H."/>
            <person name="Tunlid A."/>
            <person name="Henrissat B."/>
            <person name="Grigoriev I.V."/>
            <person name="Hibbett D.S."/>
            <person name="Martin F."/>
            <person name="Nordberg H.P."/>
            <person name="Cantor M.N."/>
            <person name="Hua S.X."/>
        </authorList>
    </citation>
    <scope>NUCLEOTIDE SEQUENCE [LARGE SCALE GENOMIC DNA]</scope>
    <source>
        <strain evidence="2 3">MAFF 305830</strain>
    </source>
</reference>
<keyword evidence="1" id="KW-0812">Transmembrane</keyword>
<organism evidence="2 3">
    <name type="scientific">Serendipita vermifera MAFF 305830</name>
    <dbReference type="NCBI Taxonomy" id="933852"/>
    <lineage>
        <taxon>Eukaryota</taxon>
        <taxon>Fungi</taxon>
        <taxon>Dikarya</taxon>
        <taxon>Basidiomycota</taxon>
        <taxon>Agaricomycotina</taxon>
        <taxon>Agaricomycetes</taxon>
        <taxon>Sebacinales</taxon>
        <taxon>Serendipitaceae</taxon>
        <taxon>Serendipita</taxon>
    </lineage>
</organism>
<keyword evidence="1" id="KW-1133">Transmembrane helix</keyword>
<evidence type="ECO:0000313" key="2">
    <source>
        <dbReference type="EMBL" id="KIM19695.1"/>
    </source>
</evidence>
<reference evidence="3" key="2">
    <citation type="submission" date="2015-01" db="EMBL/GenBank/DDBJ databases">
        <title>Evolutionary Origins and Diversification of the Mycorrhizal Mutualists.</title>
        <authorList>
            <consortium name="DOE Joint Genome Institute"/>
            <consortium name="Mycorrhizal Genomics Consortium"/>
            <person name="Kohler A."/>
            <person name="Kuo A."/>
            <person name="Nagy L.G."/>
            <person name="Floudas D."/>
            <person name="Copeland A."/>
            <person name="Barry K.W."/>
            <person name="Cichocki N."/>
            <person name="Veneault-Fourrey C."/>
            <person name="LaButti K."/>
            <person name="Lindquist E.A."/>
            <person name="Lipzen A."/>
            <person name="Lundell T."/>
            <person name="Morin E."/>
            <person name="Murat C."/>
            <person name="Riley R."/>
            <person name="Ohm R."/>
            <person name="Sun H."/>
            <person name="Tunlid A."/>
            <person name="Henrissat B."/>
            <person name="Grigoriev I.V."/>
            <person name="Hibbett D.S."/>
            <person name="Martin F."/>
        </authorList>
    </citation>
    <scope>NUCLEOTIDE SEQUENCE [LARGE SCALE GENOMIC DNA]</scope>
    <source>
        <strain evidence="3">MAFF 305830</strain>
    </source>
</reference>
<gene>
    <name evidence="2" type="ORF">M408DRAFT_334307</name>
</gene>
<name>A0A0C3A4W0_SERVB</name>
<keyword evidence="1" id="KW-0472">Membrane</keyword>
<dbReference type="AlphaFoldDB" id="A0A0C3A4W0"/>
<protein>
    <submittedName>
        <fullName evidence="2">Uncharacterized protein</fullName>
    </submittedName>
</protein>
<evidence type="ECO:0000256" key="1">
    <source>
        <dbReference type="SAM" id="Phobius"/>
    </source>
</evidence>
<dbReference type="OrthoDB" id="3349852at2759"/>